<name>A0A383CT14_9ZZZZ</name>
<feature type="compositionally biased region" description="Acidic residues" evidence="1">
    <location>
        <begin position="182"/>
        <end position="198"/>
    </location>
</feature>
<evidence type="ECO:0000256" key="1">
    <source>
        <dbReference type="SAM" id="MobiDB-lite"/>
    </source>
</evidence>
<feature type="compositionally biased region" description="Low complexity" evidence="1">
    <location>
        <begin position="158"/>
        <end position="181"/>
    </location>
</feature>
<sequence length="207" mass="21845">MRKFVALLAFAVAIGGIGQRTVAEEQLSDNATIIIQREKTVVYALKGAHISVNGEKKTKLKNGKTVQLFVAPGRNAFKVKGSRIPGSSTITFDCKSGETYKLKVSPRKGTAWAGALGVVGGYIALSVAATNAEVTDGGGFRIMMVSSSDTDVPEAKPTQTDTSSSSTEVTDTVADNESANAADEDEVVKEPVEIEDTLSEVKDKKDT</sequence>
<gene>
    <name evidence="2" type="ORF">METZ01_LOCUS488351</name>
</gene>
<protein>
    <submittedName>
        <fullName evidence="2">Uncharacterized protein</fullName>
    </submittedName>
</protein>
<dbReference type="AlphaFoldDB" id="A0A383CT14"/>
<proteinExistence type="predicted"/>
<accession>A0A383CT14</accession>
<reference evidence="2" key="1">
    <citation type="submission" date="2018-05" db="EMBL/GenBank/DDBJ databases">
        <authorList>
            <person name="Lanie J.A."/>
            <person name="Ng W.-L."/>
            <person name="Kazmierczak K.M."/>
            <person name="Andrzejewski T.M."/>
            <person name="Davidsen T.M."/>
            <person name="Wayne K.J."/>
            <person name="Tettelin H."/>
            <person name="Glass J.I."/>
            <person name="Rusch D."/>
            <person name="Podicherti R."/>
            <person name="Tsui H.-C.T."/>
            <person name="Winkler M.E."/>
        </authorList>
    </citation>
    <scope>NUCLEOTIDE SEQUENCE</scope>
</reference>
<dbReference type="EMBL" id="UINC01211553">
    <property type="protein sequence ID" value="SVE35497.1"/>
    <property type="molecule type" value="Genomic_DNA"/>
</dbReference>
<evidence type="ECO:0000313" key="2">
    <source>
        <dbReference type="EMBL" id="SVE35497.1"/>
    </source>
</evidence>
<organism evidence="2">
    <name type="scientific">marine metagenome</name>
    <dbReference type="NCBI Taxonomy" id="408172"/>
    <lineage>
        <taxon>unclassified sequences</taxon>
        <taxon>metagenomes</taxon>
        <taxon>ecological metagenomes</taxon>
    </lineage>
</organism>
<feature type="region of interest" description="Disordered" evidence="1">
    <location>
        <begin position="148"/>
        <end position="207"/>
    </location>
</feature>